<sequence>MTGYKPKQLLSEYMTHSRSLGYFNPVFFLTLCITFIAIISPVSGDNSEIYIASINLPSDSTIVSPGMNISPIITVVNRDIKPGQAESLKFTGSLGPRTLITTNAEWPVPAKGEERTYTIPFTIPSLQPGVYSLEIGLILDDQESSNGVISTMKAKTNIQVTHPKPGSAISDCGCS</sequence>
<evidence type="ECO:0000313" key="2">
    <source>
        <dbReference type="EMBL" id="PWR73593.1"/>
    </source>
</evidence>
<proteinExistence type="predicted"/>
<dbReference type="GeneID" id="97608681"/>
<reference evidence="2 3" key="1">
    <citation type="submission" date="2018-05" db="EMBL/GenBank/DDBJ databases">
        <title>Draft genome of Methanospirillum stamsii Pt1.</title>
        <authorList>
            <person name="Dueholm M.S."/>
            <person name="Nielsen P.H."/>
            <person name="Bakmann L.F."/>
            <person name="Otzen D.E."/>
        </authorList>
    </citation>
    <scope>NUCLEOTIDE SEQUENCE [LARGE SCALE GENOMIC DNA]</scope>
    <source>
        <strain evidence="2 3">Pt1</strain>
    </source>
</reference>
<evidence type="ECO:0008006" key="4">
    <source>
        <dbReference type="Google" id="ProtNLM"/>
    </source>
</evidence>
<evidence type="ECO:0000256" key="1">
    <source>
        <dbReference type="SAM" id="Phobius"/>
    </source>
</evidence>
<dbReference type="AlphaFoldDB" id="A0A2V2NE57"/>
<name>A0A2V2NE57_9EURY</name>
<dbReference type="EMBL" id="QGMZ01000018">
    <property type="protein sequence ID" value="PWR73593.1"/>
    <property type="molecule type" value="Genomic_DNA"/>
</dbReference>
<keyword evidence="3" id="KW-1185">Reference proteome</keyword>
<gene>
    <name evidence="2" type="ORF">DLD82_10205</name>
</gene>
<dbReference type="Proteomes" id="UP000245934">
    <property type="component" value="Unassembled WGS sequence"/>
</dbReference>
<accession>A0A2V2NE57</accession>
<feature type="transmembrane region" description="Helical" evidence="1">
    <location>
        <begin position="20"/>
        <end position="39"/>
    </location>
</feature>
<keyword evidence="1" id="KW-0812">Transmembrane</keyword>
<protein>
    <recommendedName>
        <fullName evidence="4">CARDB domain-containing protein</fullName>
    </recommendedName>
</protein>
<dbReference type="RefSeq" id="WP_109941004.1">
    <property type="nucleotide sequence ID" value="NZ_CP176366.1"/>
</dbReference>
<keyword evidence="1" id="KW-0472">Membrane</keyword>
<keyword evidence="1" id="KW-1133">Transmembrane helix</keyword>
<comment type="caution">
    <text evidence="2">The sequence shown here is derived from an EMBL/GenBank/DDBJ whole genome shotgun (WGS) entry which is preliminary data.</text>
</comment>
<evidence type="ECO:0000313" key="3">
    <source>
        <dbReference type="Proteomes" id="UP000245934"/>
    </source>
</evidence>
<organism evidence="2 3">
    <name type="scientific">Methanospirillum stamsii</name>
    <dbReference type="NCBI Taxonomy" id="1277351"/>
    <lineage>
        <taxon>Archaea</taxon>
        <taxon>Methanobacteriati</taxon>
        <taxon>Methanobacteriota</taxon>
        <taxon>Stenosarchaea group</taxon>
        <taxon>Methanomicrobia</taxon>
        <taxon>Methanomicrobiales</taxon>
        <taxon>Methanospirillaceae</taxon>
        <taxon>Methanospirillum</taxon>
    </lineage>
</organism>